<feature type="chain" id="PRO_5045089444" evidence="2">
    <location>
        <begin position="30"/>
        <end position="412"/>
    </location>
</feature>
<feature type="signal peptide" evidence="2">
    <location>
        <begin position="1"/>
        <end position="29"/>
    </location>
</feature>
<dbReference type="RefSeq" id="WP_214537649.1">
    <property type="nucleotide sequence ID" value="NZ_JAHFVK010000003.1"/>
</dbReference>
<keyword evidence="2" id="KW-0732">Signal</keyword>
<gene>
    <name evidence="3" type="ORF">KK137_15875</name>
</gene>
<comment type="caution">
    <text evidence="3">The sequence shown here is derived from an EMBL/GenBank/DDBJ whole genome shotgun (WGS) entry which is preliminary data.</text>
</comment>
<sequence>MTCNRFASRLFTAATALAAVLATPTGVAAQERPADLTELPPVPTDYTPDKTSWGDYNFSHTYQIEYLNNARILFQRPKVFGNRVWVNDEEFARRVAAAERSDSNFAPASENGVGTPGTEGLADWIKNSSFGHRTSMLVSPADGQLPPLTPQAEALYKAGRSGWVPLQEYDWVDDFDSWDRCISRGYPASMYPFRYNNGIRIFQSPGYVVINLEMLGTRVIPIGDQPHWPGEVEAWMGNSRGHWEGKTLVIETTNIKSGDSVTHDIYARAAAPLNMATQHVPPFNTIPTSAKAKTVERLTMTGPNTLVHELTYSDPEVFTQPWTTRIEWIRDDDYNFFEYACHEGNVQVRNYITASRAHREQIAGGAAAPTIEGDDRSRFANQFDYDPAANDRPAPPGPPPAAAAQPARSGAR</sequence>
<name>A0ABS5W8Z8_9SPHN</name>
<dbReference type="EMBL" id="JAHFVK010000003">
    <property type="protein sequence ID" value="MBT2135817.1"/>
    <property type="molecule type" value="Genomic_DNA"/>
</dbReference>
<proteinExistence type="predicted"/>
<reference evidence="3 4" key="1">
    <citation type="submission" date="2021-05" db="EMBL/GenBank/DDBJ databases">
        <title>Croceibacterium sp. LX-88 genome sequence.</title>
        <authorList>
            <person name="Luo X."/>
        </authorList>
    </citation>
    <scope>NUCLEOTIDE SEQUENCE [LARGE SCALE GENOMIC DNA]</scope>
    <source>
        <strain evidence="3 4">LX-88</strain>
    </source>
</reference>
<evidence type="ECO:0000313" key="3">
    <source>
        <dbReference type="EMBL" id="MBT2135817.1"/>
    </source>
</evidence>
<keyword evidence="4" id="KW-1185">Reference proteome</keyword>
<dbReference type="Proteomes" id="UP000811255">
    <property type="component" value="Unassembled WGS sequence"/>
</dbReference>
<feature type="region of interest" description="Disordered" evidence="1">
    <location>
        <begin position="365"/>
        <end position="412"/>
    </location>
</feature>
<evidence type="ECO:0000313" key="4">
    <source>
        <dbReference type="Proteomes" id="UP000811255"/>
    </source>
</evidence>
<accession>A0ABS5W8Z8</accession>
<evidence type="ECO:0000256" key="1">
    <source>
        <dbReference type="SAM" id="MobiDB-lite"/>
    </source>
</evidence>
<evidence type="ECO:0000256" key="2">
    <source>
        <dbReference type="SAM" id="SignalP"/>
    </source>
</evidence>
<feature type="compositionally biased region" description="Low complexity" evidence="1">
    <location>
        <begin position="402"/>
        <end position="412"/>
    </location>
</feature>
<protein>
    <submittedName>
        <fullName evidence="3">Uncharacterized protein</fullName>
    </submittedName>
</protein>
<organism evidence="3 4">
    <name type="scientific">Croceibacterium selenioxidans</name>
    <dbReference type="NCBI Taxonomy" id="2838833"/>
    <lineage>
        <taxon>Bacteria</taxon>
        <taxon>Pseudomonadati</taxon>
        <taxon>Pseudomonadota</taxon>
        <taxon>Alphaproteobacteria</taxon>
        <taxon>Sphingomonadales</taxon>
        <taxon>Erythrobacteraceae</taxon>
        <taxon>Croceibacterium</taxon>
    </lineage>
</organism>